<accession>A0ABD4XW63</accession>
<dbReference type="AlphaFoldDB" id="A0ABD4XW63"/>
<dbReference type="RefSeq" id="WP_279649043.1">
    <property type="nucleotide sequence ID" value="NZ_JAOCDG010000003.1"/>
</dbReference>
<dbReference type="Proteomes" id="UP001161139">
    <property type="component" value="Unassembled WGS sequence"/>
</dbReference>
<comment type="caution">
    <text evidence="1">The sequence shown here is derived from an EMBL/GenBank/DDBJ whole genome shotgun (WGS) entry which is preliminary data.</text>
</comment>
<proteinExistence type="predicted"/>
<reference evidence="1" key="1">
    <citation type="submission" date="2022-09" db="EMBL/GenBank/DDBJ databases">
        <title>Intensive care unit water sources are persistently colonized with multi-drug resistant bacteria and are the site of extensive horizontal gene transfer of antibiotic resistance genes.</title>
        <authorList>
            <person name="Diorio-Toth L."/>
        </authorList>
    </citation>
    <scope>NUCLEOTIDE SEQUENCE</scope>
    <source>
        <strain evidence="1">GD03864</strain>
    </source>
</reference>
<dbReference type="EMBL" id="JAOCDG010000003">
    <property type="protein sequence ID" value="MDH0687093.1"/>
    <property type="molecule type" value="Genomic_DNA"/>
</dbReference>
<name>A0ABD4XW63_STUST</name>
<protein>
    <submittedName>
        <fullName evidence="1">Uncharacterized protein</fullName>
    </submittedName>
</protein>
<gene>
    <name evidence="1" type="ORF">N5D09_03195</name>
</gene>
<evidence type="ECO:0000313" key="1">
    <source>
        <dbReference type="EMBL" id="MDH0687093.1"/>
    </source>
</evidence>
<sequence length="155" mass="17018">MTSVHDGKKQTALQMRAQRCNAANEFIQVIASCGRHFFRDRGAGHNGFLSLNPRGTIVWFHDDYTGQRINISKEGDWAGFSHGGTLKGLLQSIGRHVLAGSRLRHGYFQPVMDNGFNNPWGYEEDILLVRAAGVRLGLVSAPAEPVATSQQEAIA</sequence>
<organism evidence="1 2">
    <name type="scientific">Stutzerimonas stutzeri</name>
    <name type="common">Pseudomonas stutzeri</name>
    <dbReference type="NCBI Taxonomy" id="316"/>
    <lineage>
        <taxon>Bacteria</taxon>
        <taxon>Pseudomonadati</taxon>
        <taxon>Pseudomonadota</taxon>
        <taxon>Gammaproteobacteria</taxon>
        <taxon>Pseudomonadales</taxon>
        <taxon>Pseudomonadaceae</taxon>
        <taxon>Stutzerimonas</taxon>
    </lineage>
</organism>
<evidence type="ECO:0000313" key="2">
    <source>
        <dbReference type="Proteomes" id="UP001161139"/>
    </source>
</evidence>